<dbReference type="eggNOG" id="COG0446">
    <property type="taxonomic scope" value="Bacteria"/>
</dbReference>
<evidence type="ECO:0000256" key="11">
    <source>
        <dbReference type="ARBA" id="ARBA00052183"/>
    </source>
</evidence>
<keyword evidence="3" id="KW-0285">Flavoprotein</keyword>
<evidence type="ECO:0000256" key="9">
    <source>
        <dbReference type="ARBA" id="ARBA00051354"/>
    </source>
</evidence>
<dbReference type="KEGG" id="pmx:PERMA_0499"/>
<evidence type="ECO:0000256" key="12">
    <source>
        <dbReference type="ARBA" id="ARBA00052260"/>
    </source>
</evidence>
<dbReference type="EC" id="1.14.19.55" evidence="13"/>
<dbReference type="Pfam" id="PF07992">
    <property type="entry name" value="Pyr_redox_2"/>
    <property type="match status" value="1"/>
</dbReference>
<dbReference type="RefSeq" id="WP_012675888.1">
    <property type="nucleotide sequence ID" value="NC_012440.1"/>
</dbReference>
<evidence type="ECO:0000256" key="10">
    <source>
        <dbReference type="ARBA" id="ARBA00051726"/>
    </source>
</evidence>
<name>C0QUC4_PERMH</name>
<evidence type="ECO:0000259" key="15">
    <source>
        <dbReference type="Pfam" id="PF07992"/>
    </source>
</evidence>
<dbReference type="OrthoDB" id="9805710at2"/>
<dbReference type="Gene3D" id="3.50.50.100">
    <property type="match status" value="1"/>
</dbReference>
<protein>
    <recommendedName>
        <fullName evidence="14">4-hydroxybenzoate brominase (decarboxylating)</fullName>
        <ecNumber evidence="13">1.14.19.55</ecNumber>
    </recommendedName>
</protein>
<dbReference type="InterPro" id="IPR036188">
    <property type="entry name" value="FAD/NAD-bd_sf"/>
</dbReference>
<dbReference type="PaxDb" id="123214-PERMA_0499"/>
<sequence>MKKVLVLGGGTAGVETAIFLKKEGFDVELVSDRDFFYIYPISIWIPTGEVGLDSISIPLKDLSESHGFKVTVDEVERISASDMKVYLKNSGERSDFDYLVIALGQSKIKHEGIEHTLSICGSPQEALKIRERIEDLIKIGKGKIAFGFGGNPRAKEAVRGGPVFEILFNTHNYLKKLGIRDNFELIFFAPMEKPGARLGEKALKMLDRMFNKMGIKRFTGKKIKRFTQNSVVFEDGSSVEADLILFTPGGTGHPVIKNSDLPQTEAGFIKIEDSCQVVGFENIYAAGDVVSIEGPEWKAKQGHLAEVMGRNIAHNIAVKEGIKSGEPKGYKEHINIFCLMDMGNGGGLAYRSENKALLIPLPVIGHYLKKGWGVYYKLSKLGKIPRIPGM</sequence>
<comment type="cofactor">
    <cofactor evidence="1">
        <name>FAD</name>
        <dbReference type="ChEBI" id="CHEBI:57692"/>
    </cofactor>
</comment>
<evidence type="ECO:0000313" key="17">
    <source>
        <dbReference type="Proteomes" id="UP000001366"/>
    </source>
</evidence>
<comment type="similarity">
    <text evidence="2">Belongs to the FMO family.</text>
</comment>
<keyword evidence="5" id="KW-0521">NADP</keyword>
<keyword evidence="4" id="KW-0274">FAD</keyword>
<evidence type="ECO:0000256" key="6">
    <source>
        <dbReference type="ARBA" id="ARBA00023002"/>
    </source>
</evidence>
<evidence type="ECO:0000256" key="1">
    <source>
        <dbReference type="ARBA" id="ARBA00001974"/>
    </source>
</evidence>
<accession>C0QUC4</accession>
<dbReference type="InterPro" id="IPR023753">
    <property type="entry name" value="FAD/NAD-binding_dom"/>
</dbReference>
<dbReference type="STRING" id="123214.PERMA_0499"/>
<evidence type="ECO:0000256" key="7">
    <source>
        <dbReference type="ARBA" id="ARBA00050194"/>
    </source>
</evidence>
<comment type="catalytic activity">
    <reaction evidence="11">
        <text>3,4-dihydroxybenzoate + 2 bromide + 2 NADPH + 2 O2 + 5 H(+) = 3,5-dibromobenzene-1,2-diol + CO2 + 2 NADP(+) + 4 H2O</text>
        <dbReference type="Rhea" id="RHEA:56368"/>
        <dbReference type="ChEBI" id="CHEBI:15377"/>
        <dbReference type="ChEBI" id="CHEBI:15378"/>
        <dbReference type="ChEBI" id="CHEBI:15379"/>
        <dbReference type="ChEBI" id="CHEBI:15858"/>
        <dbReference type="ChEBI" id="CHEBI:16526"/>
        <dbReference type="ChEBI" id="CHEBI:36241"/>
        <dbReference type="ChEBI" id="CHEBI:57783"/>
        <dbReference type="ChEBI" id="CHEBI:58349"/>
        <dbReference type="ChEBI" id="CHEBI:140214"/>
        <dbReference type="EC" id="1.14.19.55"/>
    </reaction>
    <physiologicalReaction direction="left-to-right" evidence="11">
        <dbReference type="Rhea" id="RHEA:56369"/>
    </physiologicalReaction>
</comment>
<gene>
    <name evidence="16" type="ordered locus">PERMA_0499</name>
</gene>
<evidence type="ECO:0000256" key="14">
    <source>
        <dbReference type="ARBA" id="ARBA00069832"/>
    </source>
</evidence>
<reference evidence="16 17" key="1">
    <citation type="journal article" date="2009" name="J. Bacteriol.">
        <title>Complete and draft genome sequences of six members of the Aquificales.</title>
        <authorList>
            <person name="Reysenbach A.L."/>
            <person name="Hamamura N."/>
            <person name="Podar M."/>
            <person name="Griffiths E."/>
            <person name="Ferreira S."/>
            <person name="Hochstein R."/>
            <person name="Heidelberg J."/>
            <person name="Johnson J."/>
            <person name="Mead D."/>
            <person name="Pohorille A."/>
            <person name="Sarmiento M."/>
            <person name="Schweighofer K."/>
            <person name="Seshadri R."/>
            <person name="Voytek M.A."/>
        </authorList>
    </citation>
    <scope>NUCLEOTIDE SEQUENCE [LARGE SCALE GENOMIC DNA]</scope>
    <source>
        <strain evidence="17">DSM 14350 / EX-H1</strain>
    </source>
</reference>
<comment type="catalytic activity">
    <reaction evidence="10">
        <text>3,4-dihydroxybenzoate + bromide + NADPH + O2 + 2 H(+) = 3-bromo-4,5-dihydroxybenzoate + NADP(+) + 2 H2O</text>
        <dbReference type="Rhea" id="RHEA:56372"/>
        <dbReference type="ChEBI" id="CHEBI:15377"/>
        <dbReference type="ChEBI" id="CHEBI:15378"/>
        <dbReference type="ChEBI" id="CHEBI:15379"/>
        <dbReference type="ChEBI" id="CHEBI:15858"/>
        <dbReference type="ChEBI" id="CHEBI:36241"/>
        <dbReference type="ChEBI" id="CHEBI:57783"/>
        <dbReference type="ChEBI" id="CHEBI:58349"/>
        <dbReference type="ChEBI" id="CHEBI:140211"/>
    </reaction>
    <physiologicalReaction direction="left-to-right" evidence="10">
        <dbReference type="Rhea" id="RHEA:56373"/>
    </physiologicalReaction>
</comment>
<proteinExistence type="inferred from homology"/>
<dbReference type="GO" id="GO:0016491">
    <property type="term" value="F:oxidoreductase activity"/>
    <property type="evidence" value="ECO:0007669"/>
    <property type="project" value="UniProtKB-KW"/>
</dbReference>
<dbReference type="SUPFAM" id="SSF51905">
    <property type="entry name" value="FAD/NAD(P)-binding domain"/>
    <property type="match status" value="1"/>
</dbReference>
<comment type="catalytic activity">
    <reaction evidence="7">
        <text>3-bromo-4-hydroxybenzoate + bromide + NADPH + O2 + 3 H(+) = 2,4-dibromophenol + CO2 + NADP(+) + 2 H2O</text>
        <dbReference type="Rhea" id="RHEA:56356"/>
        <dbReference type="ChEBI" id="CHEBI:15377"/>
        <dbReference type="ChEBI" id="CHEBI:15378"/>
        <dbReference type="ChEBI" id="CHEBI:15379"/>
        <dbReference type="ChEBI" id="CHEBI:15858"/>
        <dbReference type="ChEBI" id="CHEBI:16526"/>
        <dbReference type="ChEBI" id="CHEBI:34238"/>
        <dbReference type="ChEBI" id="CHEBI:57783"/>
        <dbReference type="ChEBI" id="CHEBI:58349"/>
        <dbReference type="ChEBI" id="CHEBI:140203"/>
    </reaction>
    <physiologicalReaction direction="left-to-right" evidence="7">
        <dbReference type="Rhea" id="RHEA:56357"/>
    </physiologicalReaction>
</comment>
<dbReference type="InterPro" id="IPR052541">
    <property type="entry name" value="SQRD"/>
</dbReference>
<dbReference type="AlphaFoldDB" id="C0QUC4"/>
<dbReference type="HOGENOM" id="CLU_050485_0_0_0"/>
<dbReference type="Proteomes" id="UP000001366">
    <property type="component" value="Chromosome"/>
</dbReference>
<comment type="catalytic activity">
    <reaction evidence="12">
        <text>2 bromide + 4-hydroxybenzoate + 2 NADPH + 2 O2 + 5 H(+) = 2,4-dibromophenol + CO2 + 2 NADP(+) + 4 H2O</text>
        <dbReference type="Rhea" id="RHEA:56348"/>
        <dbReference type="ChEBI" id="CHEBI:15377"/>
        <dbReference type="ChEBI" id="CHEBI:15378"/>
        <dbReference type="ChEBI" id="CHEBI:15379"/>
        <dbReference type="ChEBI" id="CHEBI:15858"/>
        <dbReference type="ChEBI" id="CHEBI:16526"/>
        <dbReference type="ChEBI" id="CHEBI:17879"/>
        <dbReference type="ChEBI" id="CHEBI:34238"/>
        <dbReference type="ChEBI" id="CHEBI:57783"/>
        <dbReference type="ChEBI" id="CHEBI:58349"/>
        <dbReference type="EC" id="1.14.19.55"/>
    </reaction>
    <physiologicalReaction direction="left-to-right" evidence="12">
        <dbReference type="Rhea" id="RHEA:56349"/>
    </physiologicalReaction>
</comment>
<dbReference type="EMBL" id="CP001230">
    <property type="protein sequence ID" value="ACO03649.1"/>
    <property type="molecule type" value="Genomic_DNA"/>
</dbReference>
<comment type="catalytic activity">
    <reaction evidence="9">
        <text>bromide + 4-hydroxybenzoate + NADPH + O2 + 2 H(+) = 3-bromo-4-hydroxybenzoate + NADP(+) + 2 H2O</text>
        <dbReference type="Rhea" id="RHEA:56352"/>
        <dbReference type="ChEBI" id="CHEBI:15377"/>
        <dbReference type="ChEBI" id="CHEBI:15378"/>
        <dbReference type="ChEBI" id="CHEBI:15379"/>
        <dbReference type="ChEBI" id="CHEBI:15858"/>
        <dbReference type="ChEBI" id="CHEBI:17879"/>
        <dbReference type="ChEBI" id="CHEBI:57783"/>
        <dbReference type="ChEBI" id="CHEBI:58349"/>
        <dbReference type="ChEBI" id="CHEBI:140203"/>
    </reaction>
    <physiologicalReaction direction="left-to-right" evidence="9">
        <dbReference type="Rhea" id="RHEA:56353"/>
    </physiologicalReaction>
</comment>
<comment type="catalytic activity">
    <reaction evidence="8">
        <text>3-bromo-4,5-dihydroxybenzoate + bromide + NADPH + O2 + 3 H(+) = 3,5-dibromobenzene-1,2-diol + CO2 + NADP(+) + 2 H2O</text>
        <dbReference type="Rhea" id="RHEA:56376"/>
        <dbReference type="ChEBI" id="CHEBI:15377"/>
        <dbReference type="ChEBI" id="CHEBI:15378"/>
        <dbReference type="ChEBI" id="CHEBI:15379"/>
        <dbReference type="ChEBI" id="CHEBI:15858"/>
        <dbReference type="ChEBI" id="CHEBI:16526"/>
        <dbReference type="ChEBI" id="CHEBI:57783"/>
        <dbReference type="ChEBI" id="CHEBI:58349"/>
        <dbReference type="ChEBI" id="CHEBI:140211"/>
        <dbReference type="ChEBI" id="CHEBI:140214"/>
    </reaction>
    <physiologicalReaction direction="left-to-right" evidence="8">
        <dbReference type="Rhea" id="RHEA:56377"/>
    </physiologicalReaction>
</comment>
<feature type="domain" description="FAD/NAD(P)-binding" evidence="15">
    <location>
        <begin position="2"/>
        <end position="292"/>
    </location>
</feature>
<evidence type="ECO:0000256" key="3">
    <source>
        <dbReference type="ARBA" id="ARBA00022630"/>
    </source>
</evidence>
<evidence type="ECO:0000313" key="16">
    <source>
        <dbReference type="EMBL" id="ACO03649.1"/>
    </source>
</evidence>
<dbReference type="PANTHER" id="PTHR43755">
    <property type="match status" value="1"/>
</dbReference>
<evidence type="ECO:0000256" key="8">
    <source>
        <dbReference type="ARBA" id="ARBA00050583"/>
    </source>
</evidence>
<evidence type="ECO:0000256" key="4">
    <source>
        <dbReference type="ARBA" id="ARBA00022827"/>
    </source>
</evidence>
<dbReference type="PANTHER" id="PTHR43755:SF1">
    <property type="entry name" value="FAD-DEPENDENT PYRIDINE NUCLEOTIDE-DISULPHIDE OXIDOREDUCTASE"/>
    <property type="match status" value="1"/>
</dbReference>
<organism evidence="16 17">
    <name type="scientific">Persephonella marina (strain DSM 14350 / EX-H1)</name>
    <dbReference type="NCBI Taxonomy" id="123214"/>
    <lineage>
        <taxon>Bacteria</taxon>
        <taxon>Pseudomonadati</taxon>
        <taxon>Aquificota</taxon>
        <taxon>Aquificia</taxon>
        <taxon>Aquificales</taxon>
        <taxon>Hydrogenothermaceae</taxon>
        <taxon>Persephonella</taxon>
    </lineage>
</organism>
<dbReference type="PRINTS" id="PR00469">
    <property type="entry name" value="PNDRDTASEII"/>
</dbReference>
<evidence type="ECO:0000256" key="5">
    <source>
        <dbReference type="ARBA" id="ARBA00022857"/>
    </source>
</evidence>
<evidence type="ECO:0000256" key="13">
    <source>
        <dbReference type="ARBA" id="ARBA00066870"/>
    </source>
</evidence>
<keyword evidence="17" id="KW-1185">Reference proteome</keyword>
<dbReference type="FunFam" id="3.50.50.60:FF:000023">
    <property type="entry name" value="Dimethylaniline monooxygenase [N-oxide-forming]"/>
    <property type="match status" value="1"/>
</dbReference>
<evidence type="ECO:0000256" key="2">
    <source>
        <dbReference type="ARBA" id="ARBA00009183"/>
    </source>
</evidence>
<keyword evidence="6" id="KW-0560">Oxidoreductase</keyword>